<reference evidence="1" key="2">
    <citation type="journal article" date="2022" name="New Phytol.">
        <title>Evolutionary transition to the ectomycorrhizal habit in the genomes of a hyperdiverse lineage of mushroom-forming fungi.</title>
        <authorList>
            <person name="Looney B."/>
            <person name="Miyauchi S."/>
            <person name="Morin E."/>
            <person name="Drula E."/>
            <person name="Courty P.E."/>
            <person name="Kohler A."/>
            <person name="Kuo A."/>
            <person name="LaButti K."/>
            <person name="Pangilinan J."/>
            <person name="Lipzen A."/>
            <person name="Riley R."/>
            <person name="Andreopoulos W."/>
            <person name="He G."/>
            <person name="Johnson J."/>
            <person name="Nolan M."/>
            <person name="Tritt A."/>
            <person name="Barry K.W."/>
            <person name="Grigoriev I.V."/>
            <person name="Nagy L.G."/>
            <person name="Hibbett D."/>
            <person name="Henrissat B."/>
            <person name="Matheny P.B."/>
            <person name="Labbe J."/>
            <person name="Martin F.M."/>
        </authorList>
    </citation>
    <scope>NUCLEOTIDE SEQUENCE</scope>
    <source>
        <strain evidence="1">HHB10654</strain>
    </source>
</reference>
<reference evidence="1" key="1">
    <citation type="submission" date="2021-03" db="EMBL/GenBank/DDBJ databases">
        <authorList>
            <consortium name="DOE Joint Genome Institute"/>
            <person name="Ahrendt S."/>
            <person name="Looney B.P."/>
            <person name="Miyauchi S."/>
            <person name="Morin E."/>
            <person name="Drula E."/>
            <person name="Courty P.E."/>
            <person name="Chicoki N."/>
            <person name="Fauchery L."/>
            <person name="Kohler A."/>
            <person name="Kuo A."/>
            <person name="Labutti K."/>
            <person name="Pangilinan J."/>
            <person name="Lipzen A."/>
            <person name="Riley R."/>
            <person name="Andreopoulos W."/>
            <person name="He G."/>
            <person name="Johnson J."/>
            <person name="Barry K.W."/>
            <person name="Grigoriev I.V."/>
            <person name="Nagy L."/>
            <person name="Hibbett D."/>
            <person name="Henrissat B."/>
            <person name="Matheny P.B."/>
            <person name="Labbe J."/>
            <person name="Martin F."/>
        </authorList>
    </citation>
    <scope>NUCLEOTIDE SEQUENCE</scope>
    <source>
        <strain evidence="1">HHB10654</strain>
    </source>
</reference>
<comment type="caution">
    <text evidence="1">The sequence shown here is derived from an EMBL/GenBank/DDBJ whole genome shotgun (WGS) entry which is preliminary data.</text>
</comment>
<keyword evidence="2" id="KW-1185">Reference proteome</keyword>
<evidence type="ECO:0000313" key="1">
    <source>
        <dbReference type="EMBL" id="KAI0065728.1"/>
    </source>
</evidence>
<sequence length="1165" mass="124445">MSGEHEEYLAVLKASYDYLPQSEDEIEIKEDQILLLIEKTDDDWWKVKAKGEADGPTGLVPSAYVEPAEHSTLVKAQYDYDAAAQGELSVKEDQTLLAFGKEDDGWLLVQTEEGGKVGYVPANYVEEATEGGSPDPAPAAASRIVIPDSPPRPVSVYTDPADLVAASAPASKAKADDIKTWSIAEIDKKGKKKKGTLGIGNGAIFFASESDKTPVQKWQTGDISSAKIDKTKHVLIDVGGSTPISLHFNAGSKETADAILAKLESSRGIAQGNAAPEAESSPQGRSLPPPLRGDQDGSNSPSKKGVTVHFSEASPAIIPPRAPSEAGDEEVVEANGHTSDTPAHTEEAEGEEAVALYDFQAQGEDELTVLEGEQLWIIEKDGDEWWKCRNMKGDEGVVPASYIEPTGAGRLPTPKSRANPEREKEAEEEEEEEEEDDTAEREEEERARAARDARLTMEAEQLQRAKAAAAAAEAEKKRREKQKEKEAKERERREREAKQKEREEEAASAPTRSTASRSGKKSSSESRKSTEKRAPPAQDQTRVWHDRTGQFRVEAAFLGYKNGMIRLHKVNGVVIEVPSEKMSVEDMAVVQKLTGSADRRNDDDDDSVPLAIRRKSLATPPRSGAGTPQKKSPPIDWFEFFLNAGCDVDDCTRYASSFERDKMDEAILPDITEGTLRSLGLREGDIIRVTKAIDQRRPKVPSKQSEDQLLRDDDEAPKSKTPSPGPPNLFAAGPGGALKTQTRRGRPQPTKSVPAPGSVDLSAISTASEQIQRTTTPLVSSPSRLTASSPVQAPPRASSAVPASGFDDDAWTPRPSSTKPAAPTPPAVEPRAPSAPPAPVAAPAPAPPPVSVQPSAQSTGTNLAKTTESDIFDQLARLSQLRVQSPAVQSAPPSSIAPSPSIRSPPPASYNAGLGVGSSPVPIGQHLQAQQTGFLPPPQPAANGPRGPFAPVPANQGLLQPLIPTTTGFTGFVPTRLSNASPFQNPPQQQFQSQPQQQFQNPPQQQFQQQPSFLTAQPTGFPGQQILPQQTGFPTSGPLLSQPTGFAGGQFNGYGAQAPPPVPSFQNSNFGQLQPTPTGFNPGFGQPPSLLSNGINTGPPVVTPPKDTTPAGIFAQMKAGTFGNDAAPQPQNKYDALRTTPTSLTAQPTGWGYPGFPGGYNVNGY</sequence>
<organism evidence="1 2">
    <name type="scientific">Artomyces pyxidatus</name>
    <dbReference type="NCBI Taxonomy" id="48021"/>
    <lineage>
        <taxon>Eukaryota</taxon>
        <taxon>Fungi</taxon>
        <taxon>Dikarya</taxon>
        <taxon>Basidiomycota</taxon>
        <taxon>Agaricomycotina</taxon>
        <taxon>Agaricomycetes</taxon>
        <taxon>Russulales</taxon>
        <taxon>Auriscalpiaceae</taxon>
        <taxon>Artomyces</taxon>
    </lineage>
</organism>
<dbReference type="EMBL" id="MU277194">
    <property type="protein sequence ID" value="KAI0065728.1"/>
    <property type="molecule type" value="Genomic_DNA"/>
</dbReference>
<gene>
    <name evidence="1" type="ORF">BV25DRAFT_1913175</name>
</gene>
<protein>
    <submittedName>
        <fullName evidence="1">Uncharacterized protein</fullName>
    </submittedName>
</protein>
<dbReference type="Proteomes" id="UP000814140">
    <property type="component" value="Unassembled WGS sequence"/>
</dbReference>
<name>A0ACB8TA99_9AGAM</name>
<proteinExistence type="predicted"/>
<evidence type="ECO:0000313" key="2">
    <source>
        <dbReference type="Proteomes" id="UP000814140"/>
    </source>
</evidence>
<accession>A0ACB8TA99</accession>